<evidence type="ECO:0000256" key="10">
    <source>
        <dbReference type="ARBA" id="ARBA00023186"/>
    </source>
</evidence>
<reference evidence="13 14" key="1">
    <citation type="submission" date="2023-11" db="EMBL/GenBank/DDBJ databases">
        <authorList>
            <person name="Ouyang M.-Y."/>
        </authorList>
    </citation>
    <scope>NUCLEOTIDE SEQUENCE [LARGE SCALE GENOMIC DNA]</scope>
    <source>
        <strain evidence="13 14">OY6</strain>
    </source>
</reference>
<accession>A0ABU4U9H6</accession>
<dbReference type="NCBIfam" id="TIGR00548">
    <property type="entry name" value="lolB"/>
    <property type="match status" value="1"/>
</dbReference>
<sequence length="189" mass="21387">MIFKGGVFLLAVAFLSGCSLLSEKPSEAYRLQDMRVLQQQQQWYFEGRLALADEKDSFSASVSWRHRSGRDDIELSGPLAQGKLMITVEADFVAVDDGDNHKEFRGPAEEVLAEQLGVAIPVSAFRYWVLGLPDPEQSFVEQVDGFFQSGWRVGFREIQHVNALVLPRKINAEKDKTRIKLIVDQWDLS</sequence>
<evidence type="ECO:0000256" key="6">
    <source>
        <dbReference type="ARBA" id="ARBA00022729"/>
    </source>
</evidence>
<evidence type="ECO:0000313" key="13">
    <source>
        <dbReference type="EMBL" id="MDX8126094.1"/>
    </source>
</evidence>
<keyword evidence="8" id="KW-0472">Membrane</keyword>
<comment type="subcellular location">
    <subcellularLocation>
        <location evidence="1">Cell outer membrane</location>
        <topology evidence="1">Lipid-anchor</topology>
    </subcellularLocation>
</comment>
<evidence type="ECO:0000256" key="9">
    <source>
        <dbReference type="ARBA" id="ARBA00023139"/>
    </source>
</evidence>
<dbReference type="EMBL" id="JAXARY010000001">
    <property type="protein sequence ID" value="MDX8126094.1"/>
    <property type="molecule type" value="Genomic_DNA"/>
</dbReference>
<organism evidence="13 14">
    <name type="scientific">Methylomonas defluvii</name>
    <dbReference type="NCBI Taxonomy" id="3045149"/>
    <lineage>
        <taxon>Bacteria</taxon>
        <taxon>Pseudomonadati</taxon>
        <taxon>Pseudomonadota</taxon>
        <taxon>Gammaproteobacteria</taxon>
        <taxon>Methylococcales</taxon>
        <taxon>Methylococcaceae</taxon>
        <taxon>Methylomonas</taxon>
    </lineage>
</organism>
<dbReference type="RefSeq" id="WP_319960421.1">
    <property type="nucleotide sequence ID" value="NZ_JAXARY010000001.1"/>
</dbReference>
<evidence type="ECO:0000313" key="14">
    <source>
        <dbReference type="Proteomes" id="UP001284537"/>
    </source>
</evidence>
<comment type="similarity">
    <text evidence="2">Belongs to the LolB family.</text>
</comment>
<dbReference type="InterPro" id="IPR004565">
    <property type="entry name" value="OM_lipoprot_LolB"/>
</dbReference>
<name>A0ABU4U9H6_9GAMM</name>
<keyword evidence="11" id="KW-0998">Cell outer membrane</keyword>
<evidence type="ECO:0000256" key="4">
    <source>
        <dbReference type="ARBA" id="ARBA00016202"/>
    </source>
</evidence>
<dbReference type="InterPro" id="IPR029046">
    <property type="entry name" value="LolA/LolB/LppX"/>
</dbReference>
<evidence type="ECO:0000256" key="12">
    <source>
        <dbReference type="ARBA" id="ARBA00023288"/>
    </source>
</evidence>
<evidence type="ECO:0000256" key="5">
    <source>
        <dbReference type="ARBA" id="ARBA00022448"/>
    </source>
</evidence>
<dbReference type="CDD" id="cd16326">
    <property type="entry name" value="LolB"/>
    <property type="match status" value="1"/>
</dbReference>
<evidence type="ECO:0000256" key="1">
    <source>
        <dbReference type="ARBA" id="ARBA00004459"/>
    </source>
</evidence>
<evidence type="ECO:0000256" key="3">
    <source>
        <dbReference type="ARBA" id="ARBA00011245"/>
    </source>
</evidence>
<keyword evidence="9" id="KW-0564">Palmitate</keyword>
<dbReference type="Proteomes" id="UP001284537">
    <property type="component" value="Unassembled WGS sequence"/>
</dbReference>
<evidence type="ECO:0000256" key="8">
    <source>
        <dbReference type="ARBA" id="ARBA00023136"/>
    </source>
</evidence>
<keyword evidence="7" id="KW-0653">Protein transport</keyword>
<protein>
    <recommendedName>
        <fullName evidence="4">Outer-membrane lipoprotein LolB</fullName>
    </recommendedName>
</protein>
<evidence type="ECO:0000256" key="7">
    <source>
        <dbReference type="ARBA" id="ARBA00022927"/>
    </source>
</evidence>
<evidence type="ECO:0000256" key="2">
    <source>
        <dbReference type="ARBA" id="ARBA00009696"/>
    </source>
</evidence>
<keyword evidence="12 13" id="KW-0449">Lipoprotein</keyword>
<evidence type="ECO:0000256" key="11">
    <source>
        <dbReference type="ARBA" id="ARBA00023237"/>
    </source>
</evidence>
<keyword evidence="14" id="KW-1185">Reference proteome</keyword>
<proteinExistence type="inferred from homology"/>
<keyword evidence="10" id="KW-0143">Chaperone</keyword>
<dbReference type="Gene3D" id="2.50.20.10">
    <property type="entry name" value="Lipoprotein localisation LolA/LolB/LppX"/>
    <property type="match status" value="1"/>
</dbReference>
<comment type="subunit">
    <text evidence="3">Monomer.</text>
</comment>
<dbReference type="SUPFAM" id="SSF89392">
    <property type="entry name" value="Prokaryotic lipoproteins and lipoprotein localization factors"/>
    <property type="match status" value="1"/>
</dbReference>
<keyword evidence="6" id="KW-0732">Signal</keyword>
<dbReference type="Pfam" id="PF03550">
    <property type="entry name" value="LolB"/>
    <property type="match status" value="1"/>
</dbReference>
<keyword evidence="5" id="KW-0813">Transport</keyword>
<gene>
    <name evidence="13" type="primary">lolB</name>
    <name evidence="13" type="ORF">QLH52_02260</name>
</gene>
<dbReference type="PROSITE" id="PS51257">
    <property type="entry name" value="PROKAR_LIPOPROTEIN"/>
    <property type="match status" value="1"/>
</dbReference>
<comment type="caution">
    <text evidence="13">The sequence shown here is derived from an EMBL/GenBank/DDBJ whole genome shotgun (WGS) entry which is preliminary data.</text>
</comment>